<dbReference type="InterPro" id="IPR041233">
    <property type="entry name" value="Melibiase_C"/>
</dbReference>
<reference evidence="10" key="1">
    <citation type="submission" date="2020-11" db="EMBL/GenBank/DDBJ databases">
        <authorList>
            <consortium name="DOE Joint Genome Institute"/>
            <person name="Ahrendt S."/>
            <person name="Riley R."/>
            <person name="Andreopoulos W."/>
            <person name="Labutti K."/>
            <person name="Pangilinan J."/>
            <person name="Ruiz-Duenas F.J."/>
            <person name="Barrasa J.M."/>
            <person name="Sanchez-Garcia M."/>
            <person name="Camarero S."/>
            <person name="Miyauchi S."/>
            <person name="Serrano A."/>
            <person name="Linde D."/>
            <person name="Babiker R."/>
            <person name="Drula E."/>
            <person name="Ayuso-Fernandez I."/>
            <person name="Pacheco R."/>
            <person name="Padilla G."/>
            <person name="Ferreira P."/>
            <person name="Barriuso J."/>
            <person name="Kellner H."/>
            <person name="Castanera R."/>
            <person name="Alfaro M."/>
            <person name="Ramirez L."/>
            <person name="Pisabarro A.G."/>
            <person name="Kuo A."/>
            <person name="Tritt A."/>
            <person name="Lipzen A."/>
            <person name="He G."/>
            <person name="Yan M."/>
            <person name="Ng V."/>
            <person name="Cullen D."/>
            <person name="Martin F."/>
            <person name="Rosso M.-N."/>
            <person name="Henrissat B."/>
            <person name="Hibbett D."/>
            <person name="Martinez A.T."/>
            <person name="Grigoriev I.V."/>
        </authorList>
    </citation>
    <scope>NUCLEOTIDE SEQUENCE</scope>
    <source>
        <strain evidence="10">CBS 506.95</strain>
    </source>
</reference>
<dbReference type="SUPFAM" id="SSF51011">
    <property type="entry name" value="Glycosyl hydrolase domain"/>
    <property type="match status" value="1"/>
</dbReference>
<evidence type="ECO:0000256" key="5">
    <source>
        <dbReference type="ARBA" id="ARBA00022801"/>
    </source>
</evidence>
<dbReference type="GO" id="GO:0004557">
    <property type="term" value="F:alpha-galactosidase activity"/>
    <property type="evidence" value="ECO:0007669"/>
    <property type="project" value="UniProtKB-EC"/>
</dbReference>
<protein>
    <recommendedName>
        <fullName evidence="3 7">Alpha-galactosidase</fullName>
        <ecNumber evidence="3 7">3.2.1.22</ecNumber>
    </recommendedName>
    <alternativeName>
        <fullName evidence="7">Melibiase</fullName>
    </alternativeName>
</protein>
<dbReference type="InterPro" id="IPR002241">
    <property type="entry name" value="Glyco_hydro_27"/>
</dbReference>
<dbReference type="InterPro" id="IPR013785">
    <property type="entry name" value="Aldolase_TIM"/>
</dbReference>
<feature type="chain" id="PRO_5040118043" description="Alpha-galactosidase" evidence="8">
    <location>
        <begin position="23"/>
        <end position="411"/>
    </location>
</feature>
<dbReference type="Pfam" id="PF17801">
    <property type="entry name" value="Melibiase_C"/>
    <property type="match status" value="1"/>
</dbReference>
<dbReference type="EMBL" id="MU157840">
    <property type="protein sequence ID" value="KAF9530427.1"/>
    <property type="molecule type" value="Genomic_DNA"/>
</dbReference>
<sequence>MLGLPFVVAAISSFVSLPNVEGLKLPNGAAKLPAMGYNTWNYYQCNINETLVLTTAQQMKSLGLQDAGYKYVNLDDCYSQRDRNSAGDIVEDPVKFKSGMKNLTDQIHAMGFKAGIYSDSGTNTCAGYPGSYGNEQRDADLFFGKWGFDYLKYDNCFVPSDTVTRTGIIGRYTRMRDAIISATSKFNKDIVFSLCKWGNNQVWLWGADIGHSWRTTGDIESHWWSVTDILNRNSFITQATNHYGHNDPDMLQVGNGDLTYDENKSHFTAWALLKAPLLIGTDLYKIKPEVVSILSNKELIAINQDDVVGTSIAPFKWGYNPDWTFDKDHPAQYWSGPTKDGVVFMLLNVRDTPDNLSFTLTDSPWIKNGRKYSVRDLWTHTDNGTVSGTFTAKNVPRHGVVALLLKEVGDA</sequence>
<gene>
    <name evidence="10" type="ORF">CPB83DRAFT_905372</name>
</gene>
<keyword evidence="4 8" id="KW-0732">Signal</keyword>
<dbReference type="SUPFAM" id="SSF51445">
    <property type="entry name" value="(Trans)glycosidases"/>
    <property type="match status" value="1"/>
</dbReference>
<evidence type="ECO:0000256" key="8">
    <source>
        <dbReference type="SAM" id="SignalP"/>
    </source>
</evidence>
<evidence type="ECO:0000256" key="4">
    <source>
        <dbReference type="ARBA" id="ARBA00022729"/>
    </source>
</evidence>
<evidence type="ECO:0000256" key="1">
    <source>
        <dbReference type="ARBA" id="ARBA00001255"/>
    </source>
</evidence>
<dbReference type="Proteomes" id="UP000807306">
    <property type="component" value="Unassembled WGS sequence"/>
</dbReference>
<keyword evidence="5 7" id="KW-0378">Hydrolase</keyword>
<dbReference type="OrthoDB" id="5795902at2759"/>
<dbReference type="InterPro" id="IPR017853">
    <property type="entry name" value="GH"/>
</dbReference>
<dbReference type="EC" id="3.2.1.22" evidence="3 7"/>
<organism evidence="10 11">
    <name type="scientific">Crepidotus variabilis</name>
    <dbReference type="NCBI Taxonomy" id="179855"/>
    <lineage>
        <taxon>Eukaryota</taxon>
        <taxon>Fungi</taxon>
        <taxon>Dikarya</taxon>
        <taxon>Basidiomycota</taxon>
        <taxon>Agaricomycotina</taxon>
        <taxon>Agaricomycetes</taxon>
        <taxon>Agaricomycetidae</taxon>
        <taxon>Agaricales</taxon>
        <taxon>Agaricineae</taxon>
        <taxon>Crepidotaceae</taxon>
        <taxon>Crepidotus</taxon>
    </lineage>
</organism>
<dbReference type="PRINTS" id="PR00740">
    <property type="entry name" value="GLHYDRLASE27"/>
</dbReference>
<name>A0A9P6EKD3_9AGAR</name>
<proteinExistence type="inferred from homology"/>
<evidence type="ECO:0000259" key="9">
    <source>
        <dbReference type="Pfam" id="PF17801"/>
    </source>
</evidence>
<evidence type="ECO:0000256" key="3">
    <source>
        <dbReference type="ARBA" id="ARBA00012755"/>
    </source>
</evidence>
<dbReference type="PANTHER" id="PTHR11452:SF61">
    <property type="entry name" value="ALPHA-GALACTOSIDASE B-RELATED"/>
    <property type="match status" value="1"/>
</dbReference>
<evidence type="ECO:0000256" key="7">
    <source>
        <dbReference type="RuleBase" id="RU361168"/>
    </source>
</evidence>
<evidence type="ECO:0000256" key="6">
    <source>
        <dbReference type="ARBA" id="ARBA00023295"/>
    </source>
</evidence>
<comment type="catalytic activity">
    <reaction evidence="1 7">
        <text>Hydrolysis of terminal, non-reducing alpha-D-galactose residues in alpha-D-galactosides, including galactose oligosaccharides, galactomannans and galactolipids.</text>
        <dbReference type="EC" id="3.2.1.22"/>
    </reaction>
</comment>
<dbReference type="Gene3D" id="3.20.20.70">
    <property type="entry name" value="Aldolase class I"/>
    <property type="match status" value="1"/>
</dbReference>
<comment type="caution">
    <text evidence="10">The sequence shown here is derived from an EMBL/GenBank/DDBJ whole genome shotgun (WGS) entry which is preliminary data.</text>
</comment>
<evidence type="ECO:0000256" key="2">
    <source>
        <dbReference type="ARBA" id="ARBA00009743"/>
    </source>
</evidence>
<feature type="signal peptide" evidence="8">
    <location>
        <begin position="1"/>
        <end position="22"/>
    </location>
</feature>
<keyword evidence="11" id="KW-1185">Reference proteome</keyword>
<dbReference type="Gene3D" id="2.60.40.1180">
    <property type="entry name" value="Golgi alpha-mannosidase II"/>
    <property type="match status" value="1"/>
</dbReference>
<dbReference type="AlphaFoldDB" id="A0A9P6EKD3"/>
<dbReference type="Pfam" id="PF16499">
    <property type="entry name" value="Melibiase_2"/>
    <property type="match status" value="1"/>
</dbReference>
<dbReference type="PANTHER" id="PTHR11452">
    <property type="entry name" value="ALPHA-GALACTOSIDASE/ALPHA-N-ACETYLGALACTOSAMINIDASE"/>
    <property type="match status" value="1"/>
</dbReference>
<feature type="domain" description="Alpha galactosidase C-terminal" evidence="9">
    <location>
        <begin position="329"/>
        <end position="405"/>
    </location>
</feature>
<dbReference type="InterPro" id="IPR013780">
    <property type="entry name" value="Glyco_hydro_b"/>
</dbReference>
<evidence type="ECO:0000313" key="10">
    <source>
        <dbReference type="EMBL" id="KAF9530427.1"/>
    </source>
</evidence>
<accession>A0A9P6EKD3</accession>
<comment type="similarity">
    <text evidence="2 7">Belongs to the glycosyl hydrolase 27 family.</text>
</comment>
<evidence type="ECO:0000313" key="11">
    <source>
        <dbReference type="Proteomes" id="UP000807306"/>
    </source>
</evidence>
<keyword evidence="6 7" id="KW-0326">Glycosidase</keyword>
<dbReference type="CDD" id="cd14792">
    <property type="entry name" value="GH27"/>
    <property type="match status" value="1"/>
</dbReference>
<dbReference type="FunFam" id="3.20.20.70:FF:000197">
    <property type="entry name" value="Alpha-galactosidase"/>
    <property type="match status" value="1"/>
</dbReference>
<dbReference type="GO" id="GO:0005975">
    <property type="term" value="P:carbohydrate metabolic process"/>
    <property type="evidence" value="ECO:0007669"/>
    <property type="project" value="InterPro"/>
</dbReference>
<keyword evidence="7" id="KW-1015">Disulfide bond</keyword>